<protein>
    <submittedName>
        <fullName evidence="1">NrdH-redoxin</fullName>
    </submittedName>
</protein>
<proteinExistence type="predicted"/>
<gene>
    <name evidence="1" type="ORF">C5S46_01615</name>
</gene>
<accession>A0AC61SC58</accession>
<dbReference type="Proteomes" id="UP000315423">
    <property type="component" value="Unassembled WGS sequence"/>
</dbReference>
<name>A0AC61SC58_9EURY</name>
<dbReference type="EMBL" id="QYBA01000050">
    <property type="protein sequence ID" value="TKY92251.1"/>
    <property type="molecule type" value="Genomic_DNA"/>
</dbReference>
<evidence type="ECO:0000313" key="2">
    <source>
        <dbReference type="Proteomes" id="UP000315423"/>
    </source>
</evidence>
<organism evidence="1 2">
    <name type="scientific">Candidatus Methanomarinus sp</name>
    <dbReference type="NCBI Taxonomy" id="3386244"/>
    <lineage>
        <taxon>Archaea</taxon>
        <taxon>Methanobacteriati</taxon>
        <taxon>Methanobacteriota</taxon>
        <taxon>Stenosarchaea group</taxon>
        <taxon>Methanomicrobia</taxon>
        <taxon>Methanosarcinales</taxon>
        <taxon>ANME-2 cluster</taxon>
        <taxon>Candidatus Methanocomedenaceae</taxon>
        <taxon>Candidatus Methanomarinus</taxon>
    </lineage>
</organism>
<reference evidence="1" key="1">
    <citation type="submission" date="2018-09" db="EMBL/GenBank/DDBJ databases">
        <title>A genomic encyclopedia of anaerobic methanotrophic archaea.</title>
        <authorList>
            <person name="Skennerton C.T."/>
            <person name="Chadwick G.L."/>
            <person name="Laso-Perez R."/>
            <person name="Leu A.O."/>
            <person name="Speth D.R."/>
            <person name="Yu H."/>
            <person name="Morgan-Lang C."/>
            <person name="Hatzenpichler R."/>
            <person name="Goudeau D."/>
            <person name="Malmstrom R."/>
            <person name="Woyke T."/>
            <person name="Hallam S."/>
            <person name="Tyson G.W."/>
            <person name="Wegener G."/>
            <person name="Boetius A."/>
            <person name="Orphan V.J."/>
        </authorList>
    </citation>
    <scope>NUCLEOTIDE SEQUENCE</scope>
    <source>
        <strain evidence="1">CONS3730D10UFb2</strain>
    </source>
</reference>
<evidence type="ECO:0000313" key="1">
    <source>
        <dbReference type="EMBL" id="TKY92251.1"/>
    </source>
</evidence>
<sequence>MSQVTVYSTKICPNCQTLKQILKSSKITYNEMDMSTPKALTELTMNNVFTMSAPVLQIRNTFYTTNELFEDNNDAIDRHKVEQIISQIKEI</sequence>
<comment type="caution">
    <text evidence="1">The sequence shown here is derived from an EMBL/GenBank/DDBJ whole genome shotgun (WGS) entry which is preliminary data.</text>
</comment>